<dbReference type="Proteomes" id="UP000014400">
    <property type="component" value="Unassembled WGS sequence"/>
</dbReference>
<name>S3CKM0_9BURK</name>
<gene>
    <name evidence="6" type="ORF">HMPREF1476_00385</name>
</gene>
<keyword evidence="2 4" id="KW-0238">DNA-binding</keyword>
<dbReference type="PANTHER" id="PTHR30055">
    <property type="entry name" value="HTH-TYPE TRANSCRIPTIONAL REGULATOR RUTR"/>
    <property type="match status" value="1"/>
</dbReference>
<keyword evidence="1" id="KW-0805">Transcription regulation</keyword>
<dbReference type="AlphaFoldDB" id="S3CKM0"/>
<feature type="domain" description="HTH tetR-type" evidence="5">
    <location>
        <begin position="19"/>
        <end position="79"/>
    </location>
</feature>
<reference evidence="6 7" key="1">
    <citation type="submission" date="2013-04" db="EMBL/GenBank/DDBJ databases">
        <title>The Genome Sequence of Sutterella wadsworthensis HGA0223.</title>
        <authorList>
            <consortium name="The Broad Institute Genomics Platform"/>
            <person name="Earl A."/>
            <person name="Ward D."/>
            <person name="Feldgarden M."/>
            <person name="Gevers D."/>
            <person name="Schmidt T.M."/>
            <person name="Dover J."/>
            <person name="Dai D."/>
            <person name="Walker B."/>
            <person name="Young S."/>
            <person name="Zeng Q."/>
            <person name="Gargeya S."/>
            <person name="Fitzgerald M."/>
            <person name="Haas B."/>
            <person name="Abouelleil A."/>
            <person name="Allen A.W."/>
            <person name="Alvarado L."/>
            <person name="Arachchi H.M."/>
            <person name="Berlin A.M."/>
            <person name="Chapman S.B."/>
            <person name="Gainer-Dewar J."/>
            <person name="Goldberg J."/>
            <person name="Griggs A."/>
            <person name="Gujja S."/>
            <person name="Hansen M."/>
            <person name="Howarth C."/>
            <person name="Imamovic A."/>
            <person name="Ireland A."/>
            <person name="Larimer J."/>
            <person name="McCowan C."/>
            <person name="Murphy C."/>
            <person name="Pearson M."/>
            <person name="Poon T.W."/>
            <person name="Priest M."/>
            <person name="Roberts A."/>
            <person name="Saif S."/>
            <person name="Shea T."/>
            <person name="Sisk P."/>
            <person name="Sykes S."/>
            <person name="Wortman J."/>
            <person name="Nusbaum C."/>
            <person name="Birren B."/>
        </authorList>
    </citation>
    <scope>NUCLEOTIDE SEQUENCE [LARGE SCALE GENOMIC DNA]</scope>
    <source>
        <strain evidence="6 7">HGA0223</strain>
    </source>
</reference>
<dbReference type="PRINTS" id="PR00455">
    <property type="entry name" value="HTHTETR"/>
</dbReference>
<evidence type="ECO:0000256" key="4">
    <source>
        <dbReference type="PROSITE-ProRule" id="PRU00335"/>
    </source>
</evidence>
<dbReference type="PATRIC" id="fig|1203554.3.peg.365"/>
<evidence type="ECO:0000313" key="7">
    <source>
        <dbReference type="Proteomes" id="UP000014400"/>
    </source>
</evidence>
<dbReference type="InterPro" id="IPR009057">
    <property type="entry name" value="Homeodomain-like_sf"/>
</dbReference>
<evidence type="ECO:0000259" key="5">
    <source>
        <dbReference type="PROSITE" id="PS50977"/>
    </source>
</evidence>
<dbReference type="eggNOG" id="COG1309">
    <property type="taxonomic scope" value="Bacteria"/>
</dbReference>
<dbReference type="PANTHER" id="PTHR30055:SF234">
    <property type="entry name" value="HTH-TYPE TRANSCRIPTIONAL REGULATOR BETI"/>
    <property type="match status" value="1"/>
</dbReference>
<dbReference type="EMBL" id="ATCF01000005">
    <property type="protein sequence ID" value="EPE01075.1"/>
    <property type="molecule type" value="Genomic_DNA"/>
</dbReference>
<sequence>MTPSCETSSTRPRTRLSPQERRQAILAAARRCCVRNGAFDLSLADVAQEAGISRNLVYHYFKNHESLLEALLVAEGEILAARAAEIKPLAGEAPRETLRRLICAFLDFTAERADGFSLLHNAPDIKPLLRERFNASASLFSGRILDLLKLPDTPASHAAVEAATGFLLRFAYIERNALAHKRDAAADLCLAVIEAAANGVKKFEEV</sequence>
<dbReference type="Pfam" id="PF00440">
    <property type="entry name" value="TetR_N"/>
    <property type="match status" value="1"/>
</dbReference>
<feature type="DNA-binding region" description="H-T-H motif" evidence="4">
    <location>
        <begin position="42"/>
        <end position="61"/>
    </location>
</feature>
<keyword evidence="3" id="KW-0804">Transcription</keyword>
<dbReference type="SUPFAM" id="SSF46689">
    <property type="entry name" value="Homeodomain-like"/>
    <property type="match status" value="1"/>
</dbReference>
<evidence type="ECO:0000256" key="2">
    <source>
        <dbReference type="ARBA" id="ARBA00023125"/>
    </source>
</evidence>
<dbReference type="Gene3D" id="1.10.357.10">
    <property type="entry name" value="Tetracycline Repressor, domain 2"/>
    <property type="match status" value="1"/>
</dbReference>
<dbReference type="InterPro" id="IPR001647">
    <property type="entry name" value="HTH_TetR"/>
</dbReference>
<dbReference type="RefSeq" id="WP_016473786.1">
    <property type="nucleotide sequence ID" value="NZ_KE150480.1"/>
</dbReference>
<keyword evidence="7" id="KW-1185">Reference proteome</keyword>
<comment type="caution">
    <text evidence="6">The sequence shown here is derived from an EMBL/GenBank/DDBJ whole genome shotgun (WGS) entry which is preliminary data.</text>
</comment>
<dbReference type="InterPro" id="IPR050109">
    <property type="entry name" value="HTH-type_TetR-like_transc_reg"/>
</dbReference>
<evidence type="ECO:0000256" key="3">
    <source>
        <dbReference type="ARBA" id="ARBA00023163"/>
    </source>
</evidence>
<evidence type="ECO:0000313" key="6">
    <source>
        <dbReference type="EMBL" id="EPE01075.1"/>
    </source>
</evidence>
<dbReference type="PROSITE" id="PS50977">
    <property type="entry name" value="HTH_TETR_2"/>
    <property type="match status" value="1"/>
</dbReference>
<dbReference type="GO" id="GO:0000976">
    <property type="term" value="F:transcription cis-regulatory region binding"/>
    <property type="evidence" value="ECO:0007669"/>
    <property type="project" value="TreeGrafter"/>
</dbReference>
<dbReference type="GO" id="GO:0003700">
    <property type="term" value="F:DNA-binding transcription factor activity"/>
    <property type="evidence" value="ECO:0007669"/>
    <property type="project" value="TreeGrafter"/>
</dbReference>
<accession>S3CKM0</accession>
<protein>
    <recommendedName>
        <fullName evidence="5">HTH tetR-type domain-containing protein</fullName>
    </recommendedName>
</protein>
<dbReference type="HOGENOM" id="CLU_1331358_0_0_4"/>
<proteinExistence type="predicted"/>
<evidence type="ECO:0000256" key="1">
    <source>
        <dbReference type="ARBA" id="ARBA00023015"/>
    </source>
</evidence>
<dbReference type="STRING" id="1203554.HMPREF1476_00385"/>
<organism evidence="6 7">
    <name type="scientific">Sutterella wadsworthensis HGA0223</name>
    <dbReference type="NCBI Taxonomy" id="1203554"/>
    <lineage>
        <taxon>Bacteria</taxon>
        <taxon>Pseudomonadati</taxon>
        <taxon>Pseudomonadota</taxon>
        <taxon>Betaproteobacteria</taxon>
        <taxon>Burkholderiales</taxon>
        <taxon>Sutterellaceae</taxon>
        <taxon>Sutterella</taxon>
    </lineage>
</organism>